<dbReference type="OrthoDB" id="4228396at2"/>
<protein>
    <submittedName>
        <fullName evidence="2">N-acetyltransferase</fullName>
    </submittedName>
</protein>
<dbReference type="GO" id="GO:0016747">
    <property type="term" value="F:acyltransferase activity, transferring groups other than amino-acyl groups"/>
    <property type="evidence" value="ECO:0007669"/>
    <property type="project" value="InterPro"/>
</dbReference>
<evidence type="ECO:0000259" key="1">
    <source>
        <dbReference type="PROSITE" id="PS51186"/>
    </source>
</evidence>
<dbReference type="AlphaFoldDB" id="A0A2K9PK15"/>
<dbReference type="KEGG" id="fek:C1H87_01100"/>
<accession>A0A2K9PK15</accession>
<sequence>MEVKPLDHIEFSKLMACFLKAFENYFVKMPTDHQFYKERWKMAKVRLDLSYGMFDNETLVGFIINAIDERYGELIAFNTGTGVLPQYRGQRIINTIYKHAIPELKSKGIFKCTLEVIKENTIAIKTYERIGFKITKNYKCYSGSLGIKDGVSNFELKQVDASYFTWGELHQDTYSWDNHINTIARGNYHFYSVLADGKPESYFIINPENGYIAQFNVLNDSPKNWDRLFEAISNVSNAIKINNVDEQLTSKVNALNIAGLQNTVDQYEMSFSLD</sequence>
<keyword evidence="3" id="KW-1185">Reference proteome</keyword>
<dbReference type="Gene3D" id="3.40.630.30">
    <property type="match status" value="1"/>
</dbReference>
<dbReference type="Proteomes" id="UP000235826">
    <property type="component" value="Chromosome"/>
</dbReference>
<dbReference type="PROSITE" id="PS51186">
    <property type="entry name" value="GNAT"/>
    <property type="match status" value="1"/>
</dbReference>
<keyword evidence="2" id="KW-0808">Transferase</keyword>
<gene>
    <name evidence="2" type="ORF">C1H87_01100</name>
</gene>
<dbReference type="InterPro" id="IPR000182">
    <property type="entry name" value="GNAT_dom"/>
</dbReference>
<name>A0A2K9PK15_9FLAO</name>
<feature type="domain" description="N-acetyltransferase" evidence="1">
    <location>
        <begin position="1"/>
        <end position="150"/>
    </location>
</feature>
<evidence type="ECO:0000313" key="3">
    <source>
        <dbReference type="Proteomes" id="UP000235826"/>
    </source>
</evidence>
<dbReference type="Pfam" id="PF00583">
    <property type="entry name" value="Acetyltransf_1"/>
    <property type="match status" value="1"/>
</dbReference>
<evidence type="ECO:0000313" key="2">
    <source>
        <dbReference type="EMBL" id="AUP77390.1"/>
    </source>
</evidence>
<dbReference type="EMBL" id="CP025791">
    <property type="protein sequence ID" value="AUP77390.1"/>
    <property type="molecule type" value="Genomic_DNA"/>
</dbReference>
<dbReference type="CDD" id="cd04301">
    <property type="entry name" value="NAT_SF"/>
    <property type="match status" value="1"/>
</dbReference>
<organism evidence="2 3">
    <name type="scientific">Flavivirga eckloniae</name>
    <dbReference type="NCBI Taxonomy" id="1803846"/>
    <lineage>
        <taxon>Bacteria</taxon>
        <taxon>Pseudomonadati</taxon>
        <taxon>Bacteroidota</taxon>
        <taxon>Flavobacteriia</taxon>
        <taxon>Flavobacteriales</taxon>
        <taxon>Flavobacteriaceae</taxon>
        <taxon>Flavivirga</taxon>
    </lineage>
</organism>
<dbReference type="InterPro" id="IPR016181">
    <property type="entry name" value="Acyl_CoA_acyltransferase"/>
</dbReference>
<proteinExistence type="predicted"/>
<dbReference type="RefSeq" id="WP_102754050.1">
    <property type="nucleotide sequence ID" value="NZ_CP025791.1"/>
</dbReference>
<reference evidence="2 3" key="1">
    <citation type="submission" date="2018-01" db="EMBL/GenBank/DDBJ databases">
        <title>Complete genome sequence of Flavivirga eckloniae ECD14 isolated from seaweed Ecklonia cava.</title>
        <authorList>
            <person name="Lee J.H."/>
            <person name="Baik K.S."/>
            <person name="Seong C.N."/>
        </authorList>
    </citation>
    <scope>NUCLEOTIDE SEQUENCE [LARGE SCALE GENOMIC DNA]</scope>
    <source>
        <strain evidence="2 3">ECD14</strain>
    </source>
</reference>
<dbReference type="SUPFAM" id="SSF55729">
    <property type="entry name" value="Acyl-CoA N-acyltransferases (Nat)"/>
    <property type="match status" value="1"/>
</dbReference>